<sequence>MLSSTNGKGEGIMKKNLTKKLAALGLAVITTASMAGCSSKPAETKAPETTTAAAAGAESTEAPATEAAKKEAGGSDVLKVTYSGTPEIHEKQYLMDTFFKNFEEENNCTVEVDFVAQADAVKKIQSEQEGKNYITDIIYADTANMAPYVNGGWMQDITELVNSTGSTYTQMFDNTTNKDGVRYFVPFTFDVYVTCANKKALDYLPDGLTEEDVVSGITWEQYADWAVAIAAGEGEGKTMMPANLTSSQLLYPMGGMSLAYGGGFPEFTSDGFKDALGIIAQIAAGDGFYAEQDQYTAPTDPLNSGDVWLTFAHMAPVGTSYNAAPNNFVIGAAPKGSKGAGSTSGAWCYGIAQGAPNQELAEKFINYIADPEVNYEFCSNYGGSLSPIEEVGDILESSDVVMRAGIEMLKTTIVTGVPASEYSDWNAVKLLYGDIFNDVLKNKAVPGDDYLAEEQSKLEALKN</sequence>
<organism evidence="8 9">
    <name type="scientific">Hungatella hathewayi DSM 13479</name>
    <dbReference type="NCBI Taxonomy" id="566550"/>
    <lineage>
        <taxon>Bacteria</taxon>
        <taxon>Bacillati</taxon>
        <taxon>Bacillota</taxon>
        <taxon>Clostridia</taxon>
        <taxon>Lachnospirales</taxon>
        <taxon>Lachnospiraceae</taxon>
        <taxon>Hungatella</taxon>
    </lineage>
</organism>
<evidence type="ECO:0000256" key="2">
    <source>
        <dbReference type="ARBA" id="ARBA00022729"/>
    </source>
</evidence>
<gene>
    <name evidence="8" type="ORF">CLOSTHATH_06034</name>
</gene>
<proteinExistence type="predicted"/>
<dbReference type="PANTHER" id="PTHR43649:SF33">
    <property type="entry name" value="POLYGALACTURONAN_RHAMNOGALACTURONAN-BINDING PROTEIN YTCQ"/>
    <property type="match status" value="1"/>
</dbReference>
<evidence type="ECO:0000256" key="5">
    <source>
        <dbReference type="ARBA" id="ARBA00023288"/>
    </source>
</evidence>
<dbReference type="Pfam" id="PF13416">
    <property type="entry name" value="SBP_bac_8"/>
    <property type="match status" value="1"/>
</dbReference>
<dbReference type="Proteomes" id="UP000004968">
    <property type="component" value="Unassembled WGS sequence"/>
</dbReference>
<evidence type="ECO:0000256" key="6">
    <source>
        <dbReference type="SAM" id="MobiDB-lite"/>
    </source>
</evidence>
<feature type="compositionally biased region" description="Low complexity" evidence="6">
    <location>
        <begin position="47"/>
        <end position="66"/>
    </location>
</feature>
<evidence type="ECO:0000313" key="9">
    <source>
        <dbReference type="Proteomes" id="UP000004968"/>
    </source>
</evidence>
<dbReference type="PANTHER" id="PTHR43649">
    <property type="entry name" value="ARABINOSE-BINDING PROTEIN-RELATED"/>
    <property type="match status" value="1"/>
</dbReference>
<keyword evidence="2 7" id="KW-0732">Signal</keyword>
<evidence type="ECO:0000256" key="4">
    <source>
        <dbReference type="ARBA" id="ARBA00023139"/>
    </source>
</evidence>
<dbReference type="AlphaFoldDB" id="D3AQX8"/>
<keyword evidence="3" id="KW-0472">Membrane</keyword>
<dbReference type="SUPFAM" id="SSF53850">
    <property type="entry name" value="Periplasmic binding protein-like II"/>
    <property type="match status" value="1"/>
</dbReference>
<evidence type="ECO:0000256" key="1">
    <source>
        <dbReference type="ARBA" id="ARBA00022475"/>
    </source>
</evidence>
<evidence type="ECO:0000256" key="3">
    <source>
        <dbReference type="ARBA" id="ARBA00023136"/>
    </source>
</evidence>
<feature type="chain" id="PRO_5038594993" evidence="7">
    <location>
        <begin position="36"/>
        <end position="463"/>
    </location>
</feature>
<dbReference type="EMBL" id="ACIO01000677">
    <property type="protein sequence ID" value="EFC95778.1"/>
    <property type="molecule type" value="Genomic_DNA"/>
</dbReference>
<evidence type="ECO:0000256" key="7">
    <source>
        <dbReference type="SAM" id="SignalP"/>
    </source>
</evidence>
<feature type="signal peptide" evidence="7">
    <location>
        <begin position="1"/>
        <end position="35"/>
    </location>
</feature>
<evidence type="ECO:0000313" key="8">
    <source>
        <dbReference type="EMBL" id="EFC95778.1"/>
    </source>
</evidence>
<dbReference type="Gene3D" id="3.40.190.10">
    <property type="entry name" value="Periplasmic binding protein-like II"/>
    <property type="match status" value="1"/>
</dbReference>
<protein>
    <submittedName>
        <fullName evidence="8">ABC transporter, solute-binding protein</fullName>
    </submittedName>
</protein>
<keyword evidence="1" id="KW-1003">Cell membrane</keyword>
<reference evidence="8 9" key="1">
    <citation type="submission" date="2010-01" db="EMBL/GenBank/DDBJ databases">
        <authorList>
            <person name="Weinstock G."/>
            <person name="Sodergren E."/>
            <person name="Clifton S."/>
            <person name="Fulton L."/>
            <person name="Fulton B."/>
            <person name="Courtney L."/>
            <person name="Fronick C."/>
            <person name="Harrison M."/>
            <person name="Strong C."/>
            <person name="Farmer C."/>
            <person name="Delahaunty K."/>
            <person name="Markovic C."/>
            <person name="Hall O."/>
            <person name="Minx P."/>
            <person name="Tomlinson C."/>
            <person name="Mitreva M."/>
            <person name="Nelson J."/>
            <person name="Hou S."/>
            <person name="Wollam A."/>
            <person name="Pepin K.H."/>
            <person name="Johnson M."/>
            <person name="Bhonagiri V."/>
            <person name="Nash W.E."/>
            <person name="Warren W."/>
            <person name="Chinwalla A."/>
            <person name="Mardis E.R."/>
            <person name="Wilson R.K."/>
        </authorList>
    </citation>
    <scope>NUCLEOTIDE SEQUENCE [LARGE SCALE GENOMIC DNA]</scope>
    <source>
        <strain evidence="8 9">DSM 13479</strain>
    </source>
</reference>
<dbReference type="InterPro" id="IPR006059">
    <property type="entry name" value="SBP"/>
</dbReference>
<keyword evidence="4" id="KW-0564">Palmitate</keyword>
<keyword evidence="5" id="KW-0449">Lipoprotein</keyword>
<dbReference type="InterPro" id="IPR050490">
    <property type="entry name" value="Bact_solute-bd_prot1"/>
</dbReference>
<accession>D3AQX8</accession>
<dbReference type="HOGENOM" id="CLU_053471_0_0_9"/>
<name>D3AQX8_9FIRM</name>
<comment type="caution">
    <text evidence="8">The sequence shown here is derived from an EMBL/GenBank/DDBJ whole genome shotgun (WGS) entry which is preliminary data.</text>
</comment>
<feature type="region of interest" description="Disordered" evidence="6">
    <location>
        <begin position="37"/>
        <end position="70"/>
    </location>
</feature>